<dbReference type="EMBL" id="JBFRCH010000024">
    <property type="protein sequence ID" value="MEX3935826.1"/>
    <property type="molecule type" value="Genomic_DNA"/>
</dbReference>
<comment type="caution">
    <text evidence="1">The sequence shown here is derived from an EMBL/GenBank/DDBJ whole genome shotgun (WGS) entry which is preliminary data.</text>
</comment>
<sequence length="92" mass="10344">MHAQAIDVHFDSSNVFLHFADGRAVGFPLDWFPLLQVASDRDRANFAISLDHQQLFWPELDEDMNVTALLSLPATWQPWPASFAGSVKCEDA</sequence>
<reference evidence="1" key="1">
    <citation type="submission" date="2024-07" db="EMBL/GenBank/DDBJ databases">
        <title>A survey of Mimosa microsymbionts across Brazilian biomes reveals a high diversity of Paraburkholderia nodulating endemic species, but also that Cupriavidus is common as a symbiont of widespread species.</title>
        <authorList>
            <person name="Rouws L."/>
            <person name="Barauna A."/>
            <person name="Beukes C."/>
            <person name="Rouws J.R.C."/>
            <person name="De Faria S.M."/>
            <person name="Gross E."/>
            <person name="Bueno Dos Reis Junior F."/>
            <person name="Simon M.F."/>
            <person name="Maluk M."/>
            <person name="Odee D.W."/>
            <person name="Kenicer G."/>
            <person name="Young J.P.W."/>
            <person name="Reis V.M."/>
            <person name="Zilli J."/>
            <person name="James E.K."/>
        </authorList>
    </citation>
    <scope>NUCLEOTIDE SEQUENCE</scope>
    <source>
        <strain evidence="1">EG181B</strain>
    </source>
</reference>
<evidence type="ECO:0000313" key="1">
    <source>
        <dbReference type="EMBL" id="MEX3935826.1"/>
    </source>
</evidence>
<proteinExistence type="predicted"/>
<dbReference type="Proteomes" id="UP001558850">
    <property type="component" value="Unassembled WGS sequence"/>
</dbReference>
<organism evidence="1 2">
    <name type="scientific">Paraburkholderia phymatum</name>
    <dbReference type="NCBI Taxonomy" id="148447"/>
    <lineage>
        <taxon>Bacteria</taxon>
        <taxon>Pseudomonadati</taxon>
        <taxon>Pseudomonadota</taxon>
        <taxon>Betaproteobacteria</taxon>
        <taxon>Burkholderiales</taxon>
        <taxon>Burkholderiaceae</taxon>
        <taxon>Paraburkholderia</taxon>
    </lineage>
</organism>
<keyword evidence="2" id="KW-1185">Reference proteome</keyword>
<evidence type="ECO:0000313" key="2">
    <source>
        <dbReference type="Proteomes" id="UP001558850"/>
    </source>
</evidence>
<protein>
    <submittedName>
        <fullName evidence="1">DUF2442 domain-containing protein</fullName>
    </submittedName>
</protein>
<name>A0ACC6U861_9BURK</name>
<gene>
    <name evidence="1" type="ORF">AB4Y32_29215</name>
</gene>
<accession>A0ACC6U861</accession>